<gene>
    <name evidence="3" type="ORF">CLCR_08442</name>
</gene>
<dbReference type="STRING" id="86049.A0A1C1CRQ7"/>
<dbReference type="OrthoDB" id="5421765at2759"/>
<dbReference type="EMBL" id="LGRB01000009">
    <property type="protein sequence ID" value="OCT51172.1"/>
    <property type="molecule type" value="Genomic_DNA"/>
</dbReference>
<feature type="region of interest" description="Disordered" evidence="1">
    <location>
        <begin position="9"/>
        <end position="38"/>
    </location>
</feature>
<evidence type="ECO:0000256" key="2">
    <source>
        <dbReference type="SAM" id="Phobius"/>
    </source>
</evidence>
<comment type="caution">
    <text evidence="3">The sequence shown here is derived from an EMBL/GenBank/DDBJ whole genome shotgun (WGS) entry which is preliminary data.</text>
</comment>
<name>A0A1C1CRQ7_9EURO</name>
<protein>
    <submittedName>
        <fullName evidence="3">Uncharacterized protein</fullName>
    </submittedName>
</protein>
<organism evidence="3 4">
    <name type="scientific">Cladophialophora carrionii</name>
    <dbReference type="NCBI Taxonomy" id="86049"/>
    <lineage>
        <taxon>Eukaryota</taxon>
        <taxon>Fungi</taxon>
        <taxon>Dikarya</taxon>
        <taxon>Ascomycota</taxon>
        <taxon>Pezizomycotina</taxon>
        <taxon>Eurotiomycetes</taxon>
        <taxon>Chaetothyriomycetidae</taxon>
        <taxon>Chaetothyriales</taxon>
        <taxon>Herpotrichiellaceae</taxon>
        <taxon>Cladophialophora</taxon>
    </lineage>
</organism>
<evidence type="ECO:0000256" key="1">
    <source>
        <dbReference type="SAM" id="MobiDB-lite"/>
    </source>
</evidence>
<evidence type="ECO:0000313" key="4">
    <source>
        <dbReference type="Proteomes" id="UP000094526"/>
    </source>
</evidence>
<feature type="compositionally biased region" description="Low complexity" evidence="1">
    <location>
        <begin position="20"/>
        <end position="38"/>
    </location>
</feature>
<keyword evidence="2" id="KW-0472">Membrane</keyword>
<reference evidence="4" key="1">
    <citation type="submission" date="2015-07" db="EMBL/GenBank/DDBJ databases">
        <authorList>
            <person name="Teixeira M.M."/>
            <person name="Souza R.C."/>
            <person name="Almeida L.G."/>
            <person name="Vicente V.A."/>
            <person name="de Hoog S."/>
            <person name="Bocca A.L."/>
            <person name="de Almeida S.R."/>
            <person name="Vasconcelos A.T."/>
            <person name="Felipe M.S."/>
        </authorList>
    </citation>
    <scope>NUCLEOTIDE SEQUENCE [LARGE SCALE GENOMIC DNA]</scope>
    <source>
        <strain evidence="4">KSF</strain>
    </source>
</reference>
<keyword evidence="4" id="KW-1185">Reference proteome</keyword>
<dbReference type="VEuPathDB" id="FungiDB:G647_06900"/>
<feature type="region of interest" description="Disordered" evidence="1">
    <location>
        <begin position="199"/>
        <end position="237"/>
    </location>
</feature>
<accession>A0A1C1CRQ7</accession>
<feature type="compositionally biased region" description="Low complexity" evidence="1">
    <location>
        <begin position="125"/>
        <end position="153"/>
    </location>
</feature>
<dbReference type="eggNOG" id="ENOG502SVX1">
    <property type="taxonomic scope" value="Eukaryota"/>
</dbReference>
<keyword evidence="2" id="KW-1133">Transmembrane helix</keyword>
<dbReference type="VEuPathDB" id="FungiDB:CLCR_08442"/>
<evidence type="ECO:0000313" key="3">
    <source>
        <dbReference type="EMBL" id="OCT51172.1"/>
    </source>
</evidence>
<proteinExistence type="predicted"/>
<dbReference type="AlphaFoldDB" id="A0A1C1CRQ7"/>
<feature type="region of interest" description="Disordered" evidence="1">
    <location>
        <begin position="125"/>
        <end position="154"/>
    </location>
</feature>
<keyword evidence="2" id="KW-0812">Transmembrane</keyword>
<dbReference type="Proteomes" id="UP000094526">
    <property type="component" value="Unassembled WGS sequence"/>
</dbReference>
<sequence>MRNAIAAVLSARSPLPQDNTATTTSSTATSTETTTASAPEATISVSIGVSTVYGENSSPVSTASALTAVTYTPAVVVLTESEPSLVTTRISVPLSGADAGPGGTTYTSLEITYTPLYSVSVVPASESTSTTGTPTSSNATVSTSSTGTSSTGSQVIVHESDRGLPGGAVAGVAIGCVIAGALIALGVLFFLMGDRLRKRHHSGTASSPGHPRHSSSKKPGYLNSTLRQRKGGAVERSVEEVTAESVLEQPKDDATIKKSVAALFKAIEDHAENYYVDTAARSDPPKEPASQSSRLPSGIMAQSDVNFEALLVDRHSRSSAITGLITAQILDAIDFFGVTERSLLPETVTKFLRSFTDQLKDDQRSRLSLSRWRTSTAALLGSADSPEQRAHSQMVIDALITDVDSVVETYIRPETNKERHLHLVKLCKRGQELGLLLLSQPTEWRFRWSDDATARRAASQTLRGEKGKKHVFVIQPQLRRVTDHVARKLDRPLIVLEWQLLQ</sequence>
<feature type="transmembrane region" description="Helical" evidence="2">
    <location>
        <begin position="168"/>
        <end position="191"/>
    </location>
</feature>